<dbReference type="AlphaFoldDB" id="A0A9N9FB84"/>
<dbReference type="EMBL" id="CAJVPP010000920">
    <property type="protein sequence ID" value="CAG8522058.1"/>
    <property type="molecule type" value="Genomic_DNA"/>
</dbReference>
<name>A0A9N9FB84_FUNMO</name>
<dbReference type="SUPFAM" id="SSF53474">
    <property type="entry name" value="alpha/beta-Hydrolases"/>
    <property type="match status" value="1"/>
</dbReference>
<comment type="caution">
    <text evidence="1">The sequence shown here is derived from an EMBL/GenBank/DDBJ whole genome shotgun (WGS) entry which is preliminary data.</text>
</comment>
<keyword evidence="2" id="KW-1185">Reference proteome</keyword>
<organism evidence="1 2">
    <name type="scientific">Funneliformis mosseae</name>
    <name type="common">Endomycorrhizal fungus</name>
    <name type="synonym">Glomus mosseae</name>
    <dbReference type="NCBI Taxonomy" id="27381"/>
    <lineage>
        <taxon>Eukaryota</taxon>
        <taxon>Fungi</taxon>
        <taxon>Fungi incertae sedis</taxon>
        <taxon>Mucoromycota</taxon>
        <taxon>Glomeromycotina</taxon>
        <taxon>Glomeromycetes</taxon>
        <taxon>Glomerales</taxon>
        <taxon>Glomeraceae</taxon>
        <taxon>Funneliformis</taxon>
    </lineage>
</organism>
<reference evidence="1" key="1">
    <citation type="submission" date="2021-06" db="EMBL/GenBank/DDBJ databases">
        <authorList>
            <person name="Kallberg Y."/>
            <person name="Tangrot J."/>
            <person name="Rosling A."/>
        </authorList>
    </citation>
    <scope>NUCLEOTIDE SEQUENCE</scope>
    <source>
        <strain evidence="1">87-6 pot B 2015</strain>
    </source>
</reference>
<evidence type="ECO:0000313" key="1">
    <source>
        <dbReference type="EMBL" id="CAG8522058.1"/>
    </source>
</evidence>
<protein>
    <submittedName>
        <fullName evidence="1">9305_t:CDS:1</fullName>
    </submittedName>
</protein>
<proteinExistence type="predicted"/>
<accession>A0A9N9FB84</accession>
<dbReference type="Proteomes" id="UP000789375">
    <property type="component" value="Unassembled WGS sequence"/>
</dbReference>
<gene>
    <name evidence="1" type="ORF">FMOSSE_LOCUS5081</name>
</gene>
<sequence length="164" mass="18674">MAQVPLYTFPVDDGTKSYHVKGGSDDKLGSQWIDPKLYQKFHLVRYDYRGMGNSDNPNYPLDLNAYDLFAVVTKLLKLYYGAVHCLKSPSDHLVLATESLLDPQGNFEKVLFGMSELFISFKRLSDQLNSLAIQLLVIKMLVIVLYGKTSKELNKDIMEFVEKV</sequence>
<evidence type="ECO:0000313" key="2">
    <source>
        <dbReference type="Proteomes" id="UP000789375"/>
    </source>
</evidence>
<dbReference type="InterPro" id="IPR029058">
    <property type="entry name" value="AB_hydrolase_fold"/>
</dbReference>